<dbReference type="GO" id="GO:0045892">
    <property type="term" value="P:negative regulation of DNA-templated transcription"/>
    <property type="evidence" value="ECO:0007669"/>
    <property type="project" value="InterPro"/>
</dbReference>
<dbReference type="PANTHER" id="PTHR33516">
    <property type="entry name" value="LEXA REPRESSOR"/>
    <property type="match status" value="1"/>
</dbReference>
<evidence type="ECO:0000256" key="10">
    <source>
        <dbReference type="ARBA" id="ARBA00023204"/>
    </source>
</evidence>
<dbReference type="InterPro" id="IPR036286">
    <property type="entry name" value="LexA/Signal_pep-like_sf"/>
</dbReference>
<dbReference type="Gene3D" id="2.10.109.10">
    <property type="entry name" value="Umud Fragment, subunit A"/>
    <property type="match status" value="1"/>
</dbReference>
<dbReference type="InterPro" id="IPR006199">
    <property type="entry name" value="LexA_DNA-bd_dom"/>
</dbReference>
<evidence type="ECO:0000256" key="4">
    <source>
        <dbReference type="ARBA" id="ARBA00022763"/>
    </source>
</evidence>
<evidence type="ECO:0000256" key="8">
    <source>
        <dbReference type="ARBA" id="ARBA00023125"/>
    </source>
</evidence>
<keyword evidence="10" id="KW-0234">DNA repair</keyword>
<dbReference type="InterPro" id="IPR036388">
    <property type="entry name" value="WH-like_DNA-bd_sf"/>
</dbReference>
<evidence type="ECO:0000256" key="5">
    <source>
        <dbReference type="ARBA" id="ARBA00022801"/>
    </source>
</evidence>
<evidence type="ECO:0000256" key="1">
    <source>
        <dbReference type="ARBA" id="ARBA00007484"/>
    </source>
</evidence>
<dbReference type="InterPro" id="IPR006200">
    <property type="entry name" value="LexA"/>
</dbReference>
<dbReference type="PRINTS" id="PR00726">
    <property type="entry name" value="LEXASERPTASE"/>
</dbReference>
<evidence type="ECO:0008006" key="15">
    <source>
        <dbReference type="Google" id="ProtNLM"/>
    </source>
</evidence>
<evidence type="ECO:0000256" key="3">
    <source>
        <dbReference type="ARBA" id="ARBA00022705"/>
    </source>
</evidence>
<evidence type="ECO:0000259" key="12">
    <source>
        <dbReference type="Pfam" id="PF00717"/>
    </source>
</evidence>
<keyword evidence="2" id="KW-0678">Repressor</keyword>
<keyword evidence="7" id="KW-0805">Transcription regulation</keyword>
<evidence type="ECO:0000256" key="7">
    <source>
        <dbReference type="ARBA" id="ARBA00023015"/>
    </source>
</evidence>
<evidence type="ECO:0000313" key="14">
    <source>
        <dbReference type="EMBL" id="KKO02867.1"/>
    </source>
</evidence>
<keyword evidence="6" id="KW-0068">Autocatalytic cleavage</keyword>
<accession>A0A0F9XTU0</accession>
<evidence type="ECO:0000256" key="11">
    <source>
        <dbReference type="ARBA" id="ARBA00023236"/>
    </source>
</evidence>
<dbReference type="InterPro" id="IPR039418">
    <property type="entry name" value="LexA-like"/>
</dbReference>
<dbReference type="EMBL" id="LAZR01000029">
    <property type="protein sequence ID" value="KKO02867.1"/>
    <property type="molecule type" value="Genomic_DNA"/>
</dbReference>
<keyword evidence="5" id="KW-0378">Hydrolase</keyword>
<evidence type="ECO:0000256" key="9">
    <source>
        <dbReference type="ARBA" id="ARBA00023163"/>
    </source>
</evidence>
<dbReference type="InterPro" id="IPR015927">
    <property type="entry name" value="Peptidase_S24_S26A/B/C"/>
</dbReference>
<dbReference type="InterPro" id="IPR006197">
    <property type="entry name" value="Peptidase_S24_LexA"/>
</dbReference>
<dbReference type="InterPro" id="IPR050077">
    <property type="entry name" value="LexA_repressor"/>
</dbReference>
<dbReference type="GO" id="GO:0003677">
    <property type="term" value="F:DNA binding"/>
    <property type="evidence" value="ECO:0007669"/>
    <property type="project" value="UniProtKB-KW"/>
</dbReference>
<keyword evidence="4" id="KW-0227">DNA damage</keyword>
<keyword evidence="8" id="KW-0238">DNA-binding</keyword>
<keyword evidence="9" id="KW-0804">Transcription</keyword>
<reference evidence="14" key="1">
    <citation type="journal article" date="2015" name="Nature">
        <title>Complex archaea that bridge the gap between prokaryotes and eukaryotes.</title>
        <authorList>
            <person name="Spang A."/>
            <person name="Saw J.H."/>
            <person name="Jorgensen S.L."/>
            <person name="Zaremba-Niedzwiedzka K."/>
            <person name="Martijn J."/>
            <person name="Lind A.E."/>
            <person name="van Eijk R."/>
            <person name="Schleper C."/>
            <person name="Guy L."/>
            <person name="Ettema T.J."/>
        </authorList>
    </citation>
    <scope>NUCLEOTIDE SEQUENCE</scope>
</reference>
<dbReference type="PANTHER" id="PTHR33516:SF2">
    <property type="entry name" value="LEXA REPRESSOR-RELATED"/>
    <property type="match status" value="1"/>
</dbReference>
<dbReference type="GO" id="GO:0006508">
    <property type="term" value="P:proteolysis"/>
    <property type="evidence" value="ECO:0007669"/>
    <property type="project" value="InterPro"/>
</dbReference>
<dbReference type="Pfam" id="PF00717">
    <property type="entry name" value="Peptidase_S24"/>
    <property type="match status" value="1"/>
</dbReference>
<comment type="similarity">
    <text evidence="1">Belongs to the peptidase S24 family.</text>
</comment>
<dbReference type="InterPro" id="IPR036390">
    <property type="entry name" value="WH_DNA-bd_sf"/>
</dbReference>
<keyword evidence="3" id="KW-0235">DNA replication</keyword>
<dbReference type="CDD" id="cd06529">
    <property type="entry name" value="S24_LexA-like"/>
    <property type="match status" value="1"/>
</dbReference>
<dbReference type="GO" id="GO:0006260">
    <property type="term" value="P:DNA replication"/>
    <property type="evidence" value="ECO:0007669"/>
    <property type="project" value="UniProtKB-KW"/>
</dbReference>
<dbReference type="Pfam" id="PF01726">
    <property type="entry name" value="LexA_DNA_bind"/>
    <property type="match status" value="1"/>
</dbReference>
<sequence length="215" mass="24234">MTIKKEIITRRQKELLSIIYEYIKDTGYPPTFEEMRKRLNVSSNQSIIDLLVKLEKQGVIKRNESSARGLAMLPLGYRMLGQPSLAAFLGITSAGAPIEAIEISGEWQSVSSDIKKLKDEVFLLKISGDSMINAGIEDGDVVLVKDQKEFSSRDIVLAQVGDDSTIKRFISEDTPPYVYLKPENPKYNIILFTEESRLIGKVISVFKNGYWKPVK</sequence>
<evidence type="ECO:0000259" key="13">
    <source>
        <dbReference type="Pfam" id="PF01726"/>
    </source>
</evidence>
<dbReference type="GO" id="GO:0009432">
    <property type="term" value="P:SOS response"/>
    <property type="evidence" value="ECO:0007669"/>
    <property type="project" value="UniProtKB-KW"/>
</dbReference>
<feature type="domain" description="LexA repressor DNA-binding" evidence="13">
    <location>
        <begin position="8"/>
        <end position="69"/>
    </location>
</feature>
<protein>
    <recommendedName>
        <fullName evidence="15">Repressor LexA</fullName>
    </recommendedName>
</protein>
<dbReference type="GO" id="GO:0006281">
    <property type="term" value="P:DNA repair"/>
    <property type="evidence" value="ECO:0007669"/>
    <property type="project" value="UniProtKB-KW"/>
</dbReference>
<dbReference type="SUPFAM" id="SSF51306">
    <property type="entry name" value="LexA/Signal peptidase"/>
    <property type="match status" value="1"/>
</dbReference>
<dbReference type="Gene3D" id="1.10.10.10">
    <property type="entry name" value="Winged helix-like DNA-binding domain superfamily/Winged helix DNA-binding domain"/>
    <property type="match status" value="1"/>
</dbReference>
<comment type="caution">
    <text evidence="14">The sequence shown here is derived from an EMBL/GenBank/DDBJ whole genome shotgun (WGS) entry which is preliminary data.</text>
</comment>
<feature type="domain" description="Peptidase S24/S26A/S26B/S26C" evidence="12">
    <location>
        <begin position="90"/>
        <end position="203"/>
    </location>
</feature>
<evidence type="ECO:0000256" key="2">
    <source>
        <dbReference type="ARBA" id="ARBA00022491"/>
    </source>
</evidence>
<dbReference type="AlphaFoldDB" id="A0A0F9XTU0"/>
<dbReference type="SUPFAM" id="SSF46785">
    <property type="entry name" value="Winged helix' DNA-binding domain"/>
    <property type="match status" value="1"/>
</dbReference>
<dbReference type="NCBIfam" id="TIGR00498">
    <property type="entry name" value="lexA"/>
    <property type="match status" value="1"/>
</dbReference>
<proteinExistence type="inferred from homology"/>
<keyword evidence="11" id="KW-0742">SOS response</keyword>
<evidence type="ECO:0000256" key="6">
    <source>
        <dbReference type="ARBA" id="ARBA00022813"/>
    </source>
</evidence>
<dbReference type="GO" id="GO:0004252">
    <property type="term" value="F:serine-type endopeptidase activity"/>
    <property type="evidence" value="ECO:0007669"/>
    <property type="project" value="InterPro"/>
</dbReference>
<organism evidence="14">
    <name type="scientific">marine sediment metagenome</name>
    <dbReference type="NCBI Taxonomy" id="412755"/>
    <lineage>
        <taxon>unclassified sequences</taxon>
        <taxon>metagenomes</taxon>
        <taxon>ecological metagenomes</taxon>
    </lineage>
</organism>
<gene>
    <name evidence="14" type="ORF">LCGC14_0103170</name>
</gene>
<name>A0A0F9XTU0_9ZZZZ</name>